<gene>
    <name evidence="3" type="ORF">EII28_12565</name>
</gene>
<dbReference type="InterPro" id="IPR020841">
    <property type="entry name" value="PKS_Beta-ketoAc_synthase_dom"/>
</dbReference>
<feature type="domain" description="Ketosynthase family 3 (KS3)" evidence="2">
    <location>
        <begin position="1"/>
        <end position="115"/>
    </location>
</feature>
<dbReference type="InterPro" id="IPR014031">
    <property type="entry name" value="Ketoacyl_synth_C"/>
</dbReference>
<dbReference type="Gene3D" id="3.40.47.10">
    <property type="match status" value="1"/>
</dbReference>
<dbReference type="GO" id="GO:0004315">
    <property type="term" value="F:3-oxoacyl-[acyl-carrier-protein] synthase activity"/>
    <property type="evidence" value="ECO:0007669"/>
    <property type="project" value="TreeGrafter"/>
</dbReference>
<comment type="caution">
    <text evidence="3">The sequence shown here is derived from an EMBL/GenBank/DDBJ whole genome shotgun (WGS) entry which is preliminary data.</text>
</comment>
<dbReference type="PANTHER" id="PTHR11712">
    <property type="entry name" value="POLYKETIDE SYNTHASE-RELATED"/>
    <property type="match status" value="1"/>
</dbReference>
<dbReference type="PANTHER" id="PTHR11712:SF336">
    <property type="entry name" value="3-OXOACYL-[ACYL-CARRIER-PROTEIN] SYNTHASE, MITOCHONDRIAL"/>
    <property type="match status" value="1"/>
</dbReference>
<dbReference type="GO" id="GO:0006633">
    <property type="term" value="P:fatty acid biosynthetic process"/>
    <property type="evidence" value="ECO:0007669"/>
    <property type="project" value="TreeGrafter"/>
</dbReference>
<accession>A0A3P1VC47</accession>
<dbReference type="AlphaFoldDB" id="A0A3P1VC47"/>
<feature type="non-terminal residue" evidence="3">
    <location>
        <position position="115"/>
    </location>
</feature>
<evidence type="ECO:0000256" key="1">
    <source>
        <dbReference type="ARBA" id="ARBA00022679"/>
    </source>
</evidence>
<dbReference type="Pfam" id="PF02801">
    <property type="entry name" value="Ketoacyl-synt_C"/>
    <property type="match status" value="1"/>
</dbReference>
<dbReference type="InterPro" id="IPR000794">
    <property type="entry name" value="Beta-ketoacyl_synthase"/>
</dbReference>
<protein>
    <submittedName>
        <fullName evidence="3">Beta-ketoacyl-[acyl-carrier-protein] synthase family protein</fullName>
    </submittedName>
</protein>
<evidence type="ECO:0000313" key="3">
    <source>
        <dbReference type="EMBL" id="RRD31749.1"/>
    </source>
</evidence>
<feature type="non-terminal residue" evidence="3">
    <location>
        <position position="1"/>
    </location>
</feature>
<proteinExistence type="predicted"/>
<dbReference type="SUPFAM" id="SSF53901">
    <property type="entry name" value="Thiolase-like"/>
    <property type="match status" value="1"/>
</dbReference>
<dbReference type="PROSITE" id="PS52004">
    <property type="entry name" value="KS3_2"/>
    <property type="match status" value="1"/>
</dbReference>
<name>A0A3P1VC47_FUSNU</name>
<evidence type="ECO:0000259" key="2">
    <source>
        <dbReference type="PROSITE" id="PS52004"/>
    </source>
</evidence>
<reference evidence="3" key="1">
    <citation type="submission" date="2018-11" db="EMBL/GenBank/DDBJ databases">
        <title>Genomes From Bacteria Associated with the Canine Oral Cavity: a Test Case for Automated Genome-Based Taxonomic Assignment.</title>
        <authorList>
            <person name="Coil D.A."/>
            <person name="Jospin G."/>
            <person name="Darling A.E."/>
            <person name="Wallis C."/>
            <person name="Davis I.J."/>
            <person name="Harris S."/>
            <person name="Eisen J.A."/>
            <person name="Holcombe L.J."/>
            <person name="O'Flynn C."/>
        </authorList>
    </citation>
    <scope>NUCLEOTIDE SEQUENCE [LARGE SCALE GENOMIC DNA]</scope>
    <source>
        <strain evidence="3">OH5060</strain>
    </source>
</reference>
<keyword evidence="1" id="KW-0808">Transferase</keyword>
<dbReference type="EMBL" id="RQZD01000170">
    <property type="protein sequence ID" value="RRD31749.1"/>
    <property type="molecule type" value="Genomic_DNA"/>
</dbReference>
<organism evidence="3">
    <name type="scientific">Fusobacterium nucleatum</name>
    <dbReference type="NCBI Taxonomy" id="851"/>
    <lineage>
        <taxon>Bacteria</taxon>
        <taxon>Fusobacteriati</taxon>
        <taxon>Fusobacteriota</taxon>
        <taxon>Fusobacteriia</taxon>
        <taxon>Fusobacteriales</taxon>
        <taxon>Fusobacteriaceae</taxon>
        <taxon>Fusobacterium</taxon>
    </lineage>
</organism>
<dbReference type="InterPro" id="IPR016039">
    <property type="entry name" value="Thiolase-like"/>
</dbReference>
<sequence>LKALKSANIKANEVSYISAHGTGTKANDSTESKALYRVFKEYTDRIPVSSLKSMIGHTMGAASGLEAISSVLTIKNNTIPPTINYTCPDSDCIKNVVPNHKINKDINIVLSNSFA</sequence>